<keyword evidence="9" id="KW-0804">Transcription</keyword>
<keyword evidence="3" id="KW-0479">Metal-binding</keyword>
<dbReference type="SMART" id="SM00355">
    <property type="entry name" value="ZnF_C2H2"/>
    <property type="match status" value="18"/>
</dbReference>
<keyword evidence="15" id="KW-1185">Reference proteome</keyword>
<feature type="region of interest" description="Disordered" evidence="12">
    <location>
        <begin position="1396"/>
        <end position="1433"/>
    </location>
</feature>
<sequence>MEIDDLDSHICLQCQKHIIGLPNYVQHKKYDCPMKKNVKATAPDKLILPAASVQHEAEAFTEEADRTPSDVNSIKYKVEPDDKICLGKQQPNANNKLLHGPVKRKVGRPRKHINAQAVQEQVTNSGEKSALVSNSRLVKNLVDEKAVVESDDAKTGNSRQNFEEQEKKIPNQNETGIKGETAECIPRRRGRPRKRPLEQDGKMAKTNSPSKNKHQTDTIQGSMKRRVGRPRKIKLREEDQHVNVEATAADVKLNDDGDVTSYTSPTSSKKRNVTSPKKRHERYNGSDLYKPRLSFGGSRQHAREGKVSLDIDASSLLVKKLAGFEHEDEHHNSADCMGKNNYFTRTQKSRKSSRTIVSISDRTVQDSKSTSFEHSDYQSQLIDSKHQAQPPPEPAIISHLCQLRLHCCAEVELDEPMRSATSNTDQIHPALRLVNLLNELNFESDYEGLDYLPDIDHSDVGKHKKDDGEIVQASEKFDISGEDTTNGRPTESSAEPKADVSGDLYKVISGGYSFVLMPRCQNCNRPFINALAYHSHIKSAHCCDGSKQMSCEKTASRTQADQLKGESEHKHEVTQVMRLAQSENLENIQENSSVFKENCPGCHATFNNKYVYCKHLLHALCLQETQDAQLMRLILPLKSYQCHLCIFYTNSHGGFLKHISSLEHSSVVDKLVSDMVCADCHYTTNSKKDIYMHFQLLHEPGQQSDTPYMLREKNEVRSCRFCGKAFCSSRAMGIHTATEPGHMRGGWQSRWCDLCKKGFSTTSNLQQHFWRVHNRMRKFNCNVCNKSYSYKNNLDMHYKSQMHRANVCTKTDVIREEDSEKDAEVSTGDTASRTDFGVNSATAVVQIKQEPNVEDAKDDGSEEETITEGGPVLVCRGRGRPRKDSTIRAQECKIYNCELCGYTLYSLKQFEKHQQSRYHIRTEEDAAKLTECFTCSVCHHKFYCKERFALHALSHSNKPKQSGIGLRRTNRLRGIPERFHKLALSLPKKVKSDVKCPECEVWFKANTIIPHIRYKHGDGNDLPYKCNFCSLSFASNSSLYRHHKRHIGLLSFKCQICAKGFRSKSDLESHELTFHKDELQIEAKLQCCLCEAEFMQQSKLNTHMKEKHEKVRKYWCTWPGCHRAFVHQQEYVVHMRGHTGEKPYLCDHCGFATKSKVQLVRHERIHRNVANYKCKYCSYTSRMSAGLRRHMRLHTGSKPYRCPHCEHRCYSHTNLRLHINNSRLHPGLKLYNCRFCQFASNATTEFLSHMFEAHGSRPEVIGNVAEYCGVYIPQEDVTEVKEGCEPIQLAKRKPRCKVSNSLRLTDGLSTEAEVVMKVESDVNNLCMIESSEAPADQVSIQQELREGEIITYEQLSPEKTQILTSGHDNQQYKVLSIMETPDGNIMVVNEHPMEEQLVESGHQAQPEQNVLLGRSGDGNGLHSQGGEGGGHPS</sequence>
<feature type="domain" description="C2H2-type" evidence="13">
    <location>
        <begin position="933"/>
        <end position="960"/>
    </location>
</feature>
<evidence type="ECO:0000256" key="12">
    <source>
        <dbReference type="SAM" id="MobiDB-lite"/>
    </source>
</evidence>
<dbReference type="InterPro" id="IPR050636">
    <property type="entry name" value="C2H2-ZF_domain-containing"/>
</dbReference>
<evidence type="ECO:0000256" key="1">
    <source>
        <dbReference type="ARBA" id="ARBA00004123"/>
    </source>
</evidence>
<evidence type="ECO:0000256" key="10">
    <source>
        <dbReference type="ARBA" id="ARBA00023242"/>
    </source>
</evidence>
<feature type="domain" description="C2H2-type" evidence="13">
    <location>
        <begin position="895"/>
        <end position="924"/>
    </location>
</feature>
<dbReference type="InterPro" id="IPR036236">
    <property type="entry name" value="Znf_C2H2_sf"/>
</dbReference>
<evidence type="ECO:0000256" key="9">
    <source>
        <dbReference type="ARBA" id="ARBA00023163"/>
    </source>
</evidence>
<feature type="region of interest" description="Disordered" evidence="12">
    <location>
        <begin position="472"/>
        <end position="498"/>
    </location>
</feature>
<dbReference type="PROSITE" id="PS00028">
    <property type="entry name" value="ZINC_FINGER_C2H2_1"/>
    <property type="match status" value="9"/>
</dbReference>
<feature type="domain" description="C2H2-type" evidence="13">
    <location>
        <begin position="1200"/>
        <end position="1230"/>
    </location>
</feature>
<dbReference type="GO" id="GO:0008270">
    <property type="term" value="F:zinc ion binding"/>
    <property type="evidence" value="ECO:0007669"/>
    <property type="project" value="UniProtKB-KW"/>
</dbReference>
<feature type="region of interest" description="Disordered" evidence="12">
    <location>
        <begin position="255"/>
        <end position="303"/>
    </location>
</feature>
<keyword evidence="7" id="KW-0805">Transcription regulation</keyword>
<accession>A0AAD9JZT8</accession>
<reference evidence="14" key="1">
    <citation type="journal article" date="2023" name="Mol. Biol. Evol.">
        <title>Third-Generation Sequencing Reveals the Adaptive Role of the Epigenome in Three Deep-Sea Polychaetes.</title>
        <authorList>
            <person name="Perez M."/>
            <person name="Aroh O."/>
            <person name="Sun Y."/>
            <person name="Lan Y."/>
            <person name="Juniper S.K."/>
            <person name="Young C.R."/>
            <person name="Angers B."/>
            <person name="Qian P.Y."/>
        </authorList>
    </citation>
    <scope>NUCLEOTIDE SEQUENCE</scope>
    <source>
        <strain evidence="14">P08H-3</strain>
    </source>
</reference>
<feature type="domain" description="C2H2-type" evidence="13">
    <location>
        <begin position="1052"/>
        <end position="1080"/>
    </location>
</feature>
<keyword evidence="5 11" id="KW-0863">Zinc-finger</keyword>
<dbReference type="InterPro" id="IPR017956">
    <property type="entry name" value="AT_hook_DNA-bd_motif"/>
</dbReference>
<comment type="similarity">
    <text evidence="2">Belongs to the krueppel C2H2-type zinc-finger protein family.</text>
</comment>
<feature type="domain" description="C2H2-type" evidence="13">
    <location>
        <begin position="750"/>
        <end position="778"/>
    </location>
</feature>
<dbReference type="EMBL" id="JAODUP010000101">
    <property type="protein sequence ID" value="KAK2162241.1"/>
    <property type="molecule type" value="Genomic_DNA"/>
</dbReference>
<dbReference type="SUPFAM" id="SSF57667">
    <property type="entry name" value="beta-beta-alpha zinc fingers"/>
    <property type="match status" value="5"/>
</dbReference>
<feature type="compositionally biased region" description="Polar residues" evidence="12">
    <location>
        <begin position="482"/>
        <end position="493"/>
    </location>
</feature>
<feature type="region of interest" description="Disordered" evidence="12">
    <location>
        <begin position="345"/>
        <end position="393"/>
    </location>
</feature>
<evidence type="ECO:0000256" key="8">
    <source>
        <dbReference type="ARBA" id="ARBA00023125"/>
    </source>
</evidence>
<evidence type="ECO:0000256" key="6">
    <source>
        <dbReference type="ARBA" id="ARBA00022833"/>
    </source>
</evidence>
<protein>
    <recommendedName>
        <fullName evidence="13">C2H2-type domain-containing protein</fullName>
    </recommendedName>
</protein>
<dbReference type="Proteomes" id="UP001208570">
    <property type="component" value="Unassembled WGS sequence"/>
</dbReference>
<feature type="domain" description="C2H2-type" evidence="13">
    <location>
        <begin position="779"/>
        <end position="803"/>
    </location>
</feature>
<evidence type="ECO:0000259" key="13">
    <source>
        <dbReference type="PROSITE" id="PS50157"/>
    </source>
</evidence>
<dbReference type="GO" id="GO:0005634">
    <property type="term" value="C:nucleus"/>
    <property type="evidence" value="ECO:0007669"/>
    <property type="project" value="UniProtKB-SubCell"/>
</dbReference>
<evidence type="ECO:0000256" key="4">
    <source>
        <dbReference type="ARBA" id="ARBA00022737"/>
    </source>
</evidence>
<dbReference type="Pfam" id="PF13909">
    <property type="entry name" value="zf-H2C2_5"/>
    <property type="match status" value="1"/>
</dbReference>
<feature type="region of interest" description="Disordered" evidence="12">
    <location>
        <begin position="149"/>
        <end position="228"/>
    </location>
</feature>
<dbReference type="SMART" id="SM00384">
    <property type="entry name" value="AT_hook"/>
    <property type="match status" value="4"/>
</dbReference>
<keyword evidence="10" id="KW-0539">Nucleus</keyword>
<evidence type="ECO:0000256" key="5">
    <source>
        <dbReference type="ARBA" id="ARBA00022771"/>
    </source>
</evidence>
<evidence type="ECO:0000256" key="2">
    <source>
        <dbReference type="ARBA" id="ARBA00006991"/>
    </source>
</evidence>
<feature type="domain" description="C2H2-type" evidence="13">
    <location>
        <begin position="1024"/>
        <end position="1051"/>
    </location>
</feature>
<dbReference type="FunFam" id="3.30.160.60:FF:001370">
    <property type="entry name" value="Zinc finger protein"/>
    <property type="match status" value="1"/>
</dbReference>
<evidence type="ECO:0000256" key="3">
    <source>
        <dbReference type="ARBA" id="ARBA00022723"/>
    </source>
</evidence>
<feature type="domain" description="C2H2-type" evidence="13">
    <location>
        <begin position="1144"/>
        <end position="1166"/>
    </location>
</feature>
<feature type="domain" description="C2H2-type" evidence="13">
    <location>
        <begin position="1172"/>
        <end position="1199"/>
    </location>
</feature>
<comment type="caution">
    <text evidence="14">The sequence shown here is derived from an EMBL/GenBank/DDBJ whole genome shotgun (WGS) entry which is preliminary data.</text>
</comment>
<dbReference type="InterPro" id="IPR013087">
    <property type="entry name" value="Znf_C2H2_type"/>
</dbReference>
<dbReference type="PANTHER" id="PTHR47772">
    <property type="entry name" value="ZINC FINGER PROTEIN 200"/>
    <property type="match status" value="1"/>
</dbReference>
<feature type="domain" description="C2H2-type" evidence="13">
    <location>
        <begin position="1085"/>
        <end position="1113"/>
    </location>
</feature>
<keyword evidence="6" id="KW-0862">Zinc</keyword>
<keyword evidence="8" id="KW-0238">DNA-binding</keyword>
<name>A0AAD9JZT8_9ANNE</name>
<evidence type="ECO:0000313" key="15">
    <source>
        <dbReference type="Proteomes" id="UP001208570"/>
    </source>
</evidence>
<gene>
    <name evidence="14" type="ORF">LSH36_101g02030</name>
</gene>
<evidence type="ECO:0000256" key="11">
    <source>
        <dbReference type="PROSITE-ProRule" id="PRU00042"/>
    </source>
</evidence>
<dbReference type="Pfam" id="PF00096">
    <property type="entry name" value="zf-C2H2"/>
    <property type="match status" value="1"/>
</dbReference>
<dbReference type="Gene3D" id="3.30.160.60">
    <property type="entry name" value="Classic Zinc Finger"/>
    <property type="match status" value="8"/>
</dbReference>
<proteinExistence type="inferred from homology"/>
<dbReference type="PROSITE" id="PS50157">
    <property type="entry name" value="ZINC_FINGER_C2H2_2"/>
    <property type="match status" value="11"/>
</dbReference>
<organism evidence="14 15">
    <name type="scientific">Paralvinella palmiformis</name>
    <dbReference type="NCBI Taxonomy" id="53620"/>
    <lineage>
        <taxon>Eukaryota</taxon>
        <taxon>Metazoa</taxon>
        <taxon>Spiralia</taxon>
        <taxon>Lophotrochozoa</taxon>
        <taxon>Annelida</taxon>
        <taxon>Polychaeta</taxon>
        <taxon>Sedentaria</taxon>
        <taxon>Canalipalpata</taxon>
        <taxon>Terebellida</taxon>
        <taxon>Terebelliformia</taxon>
        <taxon>Alvinellidae</taxon>
        <taxon>Paralvinella</taxon>
    </lineage>
</organism>
<evidence type="ECO:0000313" key="14">
    <source>
        <dbReference type="EMBL" id="KAK2162241.1"/>
    </source>
</evidence>
<evidence type="ECO:0000256" key="7">
    <source>
        <dbReference type="ARBA" id="ARBA00023015"/>
    </source>
</evidence>
<feature type="compositionally biased region" description="Polar residues" evidence="12">
    <location>
        <begin position="354"/>
        <end position="370"/>
    </location>
</feature>
<feature type="compositionally biased region" description="Gly residues" evidence="12">
    <location>
        <begin position="1415"/>
        <end position="1433"/>
    </location>
</feature>
<feature type="domain" description="C2H2-type" evidence="13">
    <location>
        <begin position="1114"/>
        <end position="1143"/>
    </location>
</feature>
<dbReference type="GO" id="GO:0003690">
    <property type="term" value="F:double-stranded DNA binding"/>
    <property type="evidence" value="ECO:0007669"/>
    <property type="project" value="UniProtKB-ARBA"/>
</dbReference>
<feature type="compositionally biased region" description="Basic residues" evidence="12">
    <location>
        <begin position="268"/>
        <end position="281"/>
    </location>
</feature>
<comment type="subcellular location">
    <subcellularLocation>
        <location evidence="1">Nucleus</location>
    </subcellularLocation>
</comment>
<dbReference type="PANTHER" id="PTHR47772:SF13">
    <property type="entry name" value="GASTRULA ZINC FINGER PROTEIN XLCGF49.1-LIKE-RELATED"/>
    <property type="match status" value="1"/>
</dbReference>
<keyword evidence="4" id="KW-0677">Repeat</keyword>